<gene>
    <name evidence="2" type="ORF">DEA37_0002725</name>
</gene>
<keyword evidence="3" id="KW-1185">Reference proteome</keyword>
<feature type="compositionally biased region" description="Basic and acidic residues" evidence="1">
    <location>
        <begin position="151"/>
        <end position="174"/>
    </location>
</feature>
<evidence type="ECO:0000313" key="3">
    <source>
        <dbReference type="Proteomes" id="UP000324629"/>
    </source>
</evidence>
<evidence type="ECO:0000256" key="1">
    <source>
        <dbReference type="SAM" id="MobiDB-lite"/>
    </source>
</evidence>
<feature type="region of interest" description="Disordered" evidence="1">
    <location>
        <begin position="151"/>
        <end position="194"/>
    </location>
</feature>
<proteinExistence type="predicted"/>
<reference evidence="2 3" key="1">
    <citation type="journal article" date="2019" name="Gigascience">
        <title>Whole-genome sequence of the oriental lung fluke Paragonimus westermani.</title>
        <authorList>
            <person name="Oey H."/>
            <person name="Zakrzewski M."/>
            <person name="Narain K."/>
            <person name="Devi K.R."/>
            <person name="Agatsuma T."/>
            <person name="Nawaratna S."/>
            <person name="Gobert G.N."/>
            <person name="Jones M.K."/>
            <person name="Ragan M.A."/>
            <person name="McManus D.P."/>
            <person name="Krause L."/>
        </authorList>
    </citation>
    <scope>NUCLEOTIDE SEQUENCE [LARGE SCALE GENOMIC DNA]</scope>
    <source>
        <strain evidence="2 3">IND2009</strain>
    </source>
</reference>
<organism evidence="2 3">
    <name type="scientific">Paragonimus westermani</name>
    <dbReference type="NCBI Taxonomy" id="34504"/>
    <lineage>
        <taxon>Eukaryota</taxon>
        <taxon>Metazoa</taxon>
        <taxon>Spiralia</taxon>
        <taxon>Lophotrochozoa</taxon>
        <taxon>Platyhelminthes</taxon>
        <taxon>Trematoda</taxon>
        <taxon>Digenea</taxon>
        <taxon>Plagiorchiida</taxon>
        <taxon>Troglotremata</taxon>
        <taxon>Troglotrematidae</taxon>
        <taxon>Paragonimus</taxon>
    </lineage>
</organism>
<dbReference type="AlphaFoldDB" id="A0A5J4NBX7"/>
<dbReference type="EMBL" id="QNGE01004580">
    <property type="protein sequence ID" value="KAA3672748.1"/>
    <property type="molecule type" value="Genomic_DNA"/>
</dbReference>
<feature type="region of interest" description="Disordered" evidence="1">
    <location>
        <begin position="1"/>
        <end position="20"/>
    </location>
</feature>
<name>A0A5J4NBX7_9TREM</name>
<comment type="caution">
    <text evidence="2">The sequence shown here is derived from an EMBL/GenBank/DDBJ whole genome shotgun (WGS) entry which is preliminary data.</text>
</comment>
<protein>
    <submittedName>
        <fullName evidence="2">Uncharacterized protein</fullName>
    </submittedName>
</protein>
<accession>A0A5J4NBX7</accession>
<evidence type="ECO:0000313" key="2">
    <source>
        <dbReference type="EMBL" id="KAA3672748.1"/>
    </source>
</evidence>
<dbReference type="Proteomes" id="UP000324629">
    <property type="component" value="Unassembled WGS sequence"/>
</dbReference>
<sequence length="377" mass="42074">MRPPVTEVTNPDESANQLSNPQTTTANLEHQGSINSGSIKYTTSVRALSPNGNLVESEIVRNYEIPSKKLAERPGRLIDETEQHDIWIERLSGRPNDAESRSSINLTTRIKVSCTSDVAPSGSDCSEKGAHGCSTMPPRASAITPLEIDAPMDHRQSPSKCHLQETDATEDRKHQASSIQDRAALSEVRHSDPQQQIANAVDETVLLSLKECRKVQRISKVTNAARTEVNKLRDLLRTICIRLEAIQEGIVHRNFDPCVQFCDGIQLIPTIVREIIPKLDYSPYEKDLWKAYNGIVGVLGEVKEQPSLITMRLVELGFFICEIESLLGEDIIPACFAPIVHAIQTRVHVSFCKQPLAFLISIHIEMYTNSFWIIPHV</sequence>
<feature type="compositionally biased region" description="Polar residues" evidence="1">
    <location>
        <begin position="7"/>
        <end position="20"/>
    </location>
</feature>